<protein>
    <submittedName>
        <fullName evidence="1">Uncharacterized protein</fullName>
    </submittedName>
</protein>
<accession>A0AAX3BPP1</accession>
<dbReference type="EMBL" id="ON995367">
    <property type="protein sequence ID" value="UUG66288.1"/>
    <property type="molecule type" value="Genomic_DNA"/>
</dbReference>
<dbReference type="Proteomes" id="UP001299972">
    <property type="component" value="Segment"/>
</dbReference>
<keyword evidence="2" id="KW-1185">Reference proteome</keyword>
<evidence type="ECO:0000313" key="2">
    <source>
        <dbReference type="Proteomes" id="UP001299972"/>
    </source>
</evidence>
<organism evidence="1 2">
    <name type="scientific">Pectobacterium phage vB_PcaP_P15_PC2B6</name>
    <dbReference type="NCBI Taxonomy" id="2968434"/>
    <lineage>
        <taxon>Viruses</taxon>
        <taxon>Duplodnaviria</taxon>
        <taxon>Heunggongvirae</taxon>
        <taxon>Uroviricota</taxon>
        <taxon>Caudoviricetes</taxon>
        <taxon>Autographivirales</taxon>
        <taxon>Autotranscriptaviridae</taxon>
        <taxon>Studiervirinae</taxon>
        <taxon>Unyawovirus</taxon>
        <taxon>Unyawovirus PC2B6</taxon>
    </lineage>
</organism>
<name>A0AAX3BPP1_9CAUD</name>
<sequence>MIGYSDVFTPALRPSLKLESMGLSATAQITVSISECKRTLHVTIRDNNGIFLTCDKDFLWETAREIGLWYRDYLMKVCEDYESWV</sequence>
<proteinExistence type="predicted"/>
<gene>
    <name evidence="1" type="ORF">CPT_P15_009</name>
</gene>
<evidence type="ECO:0000313" key="1">
    <source>
        <dbReference type="EMBL" id="UUG66288.1"/>
    </source>
</evidence>
<reference evidence="1 2" key="1">
    <citation type="submission" date="2022-07" db="EMBL/GenBank/DDBJ databases">
        <title>T7-like phage vB_PcaP_P15_PC2B6 infecting Pectobacterium carotovorum is a new member of the genus Unyawovirus.</title>
        <authorList>
            <person name="Naligama K.N."/>
            <person name="Halmillawewa A.P."/>
        </authorList>
    </citation>
    <scope>NUCLEOTIDE SEQUENCE [LARGE SCALE GENOMIC DNA]</scope>
</reference>